<dbReference type="Proteomes" id="UP000030669">
    <property type="component" value="Unassembled WGS sequence"/>
</dbReference>
<dbReference type="EMBL" id="KB469301">
    <property type="protein sequence ID" value="EPQ55948.1"/>
    <property type="molecule type" value="Genomic_DNA"/>
</dbReference>
<keyword evidence="2" id="KW-1185">Reference proteome</keyword>
<evidence type="ECO:0000313" key="2">
    <source>
        <dbReference type="Proteomes" id="UP000030669"/>
    </source>
</evidence>
<dbReference type="RefSeq" id="XP_007865960.1">
    <property type="nucleotide sequence ID" value="XM_007867769.1"/>
</dbReference>
<dbReference type="GeneID" id="19300134"/>
<dbReference type="AlphaFoldDB" id="S7Q925"/>
<sequence length="129" mass="14489">MQRICYTRGKLDIAAAVWDGSEHRVWRRAHAAGQNHARSNASSPCACGFARRFRQDTPDYCFIARPSVPSSVHGCSRWSPYEHVPSRAGESPHFLCLSTGQIPLTNIAYLLLQSFLDPVLRLSRFRGIC</sequence>
<dbReference type="HOGENOM" id="CLU_1949033_0_0_1"/>
<protein>
    <submittedName>
        <fullName evidence="1">Uncharacterized protein</fullName>
    </submittedName>
</protein>
<proteinExistence type="predicted"/>
<reference evidence="1 2" key="1">
    <citation type="journal article" date="2012" name="Science">
        <title>The Paleozoic origin of enzymatic lignin decomposition reconstructed from 31 fungal genomes.</title>
        <authorList>
            <person name="Floudas D."/>
            <person name="Binder M."/>
            <person name="Riley R."/>
            <person name="Barry K."/>
            <person name="Blanchette R.A."/>
            <person name="Henrissat B."/>
            <person name="Martinez A.T."/>
            <person name="Otillar R."/>
            <person name="Spatafora J.W."/>
            <person name="Yadav J.S."/>
            <person name="Aerts A."/>
            <person name="Benoit I."/>
            <person name="Boyd A."/>
            <person name="Carlson A."/>
            <person name="Copeland A."/>
            <person name="Coutinho P.M."/>
            <person name="de Vries R.P."/>
            <person name="Ferreira P."/>
            <person name="Findley K."/>
            <person name="Foster B."/>
            <person name="Gaskell J."/>
            <person name="Glotzer D."/>
            <person name="Gorecki P."/>
            <person name="Heitman J."/>
            <person name="Hesse C."/>
            <person name="Hori C."/>
            <person name="Igarashi K."/>
            <person name="Jurgens J.A."/>
            <person name="Kallen N."/>
            <person name="Kersten P."/>
            <person name="Kohler A."/>
            <person name="Kuees U."/>
            <person name="Kumar T.K.A."/>
            <person name="Kuo A."/>
            <person name="LaButti K."/>
            <person name="Larrondo L.F."/>
            <person name="Lindquist E."/>
            <person name="Ling A."/>
            <person name="Lombard V."/>
            <person name="Lucas S."/>
            <person name="Lundell T."/>
            <person name="Martin R."/>
            <person name="McLaughlin D.J."/>
            <person name="Morgenstern I."/>
            <person name="Morin E."/>
            <person name="Murat C."/>
            <person name="Nagy L.G."/>
            <person name="Nolan M."/>
            <person name="Ohm R.A."/>
            <person name="Patyshakuliyeva A."/>
            <person name="Rokas A."/>
            <person name="Ruiz-Duenas F.J."/>
            <person name="Sabat G."/>
            <person name="Salamov A."/>
            <person name="Samejima M."/>
            <person name="Schmutz J."/>
            <person name="Slot J.C."/>
            <person name="St John F."/>
            <person name="Stenlid J."/>
            <person name="Sun H."/>
            <person name="Sun S."/>
            <person name="Syed K."/>
            <person name="Tsang A."/>
            <person name="Wiebenga A."/>
            <person name="Young D."/>
            <person name="Pisabarro A."/>
            <person name="Eastwood D.C."/>
            <person name="Martin F."/>
            <person name="Cullen D."/>
            <person name="Grigoriev I.V."/>
            <person name="Hibbett D.S."/>
        </authorList>
    </citation>
    <scope>NUCLEOTIDE SEQUENCE [LARGE SCALE GENOMIC DNA]</scope>
    <source>
        <strain evidence="1 2">ATCC 11539</strain>
    </source>
</reference>
<evidence type="ECO:0000313" key="1">
    <source>
        <dbReference type="EMBL" id="EPQ55948.1"/>
    </source>
</evidence>
<gene>
    <name evidence="1" type="ORF">GLOTRDRAFT_116073</name>
</gene>
<dbReference type="KEGG" id="gtr:GLOTRDRAFT_116073"/>
<name>S7Q925_GLOTA</name>
<organism evidence="1 2">
    <name type="scientific">Gloeophyllum trabeum (strain ATCC 11539 / FP-39264 / Madison 617)</name>
    <name type="common">Brown rot fungus</name>
    <dbReference type="NCBI Taxonomy" id="670483"/>
    <lineage>
        <taxon>Eukaryota</taxon>
        <taxon>Fungi</taxon>
        <taxon>Dikarya</taxon>
        <taxon>Basidiomycota</taxon>
        <taxon>Agaricomycotina</taxon>
        <taxon>Agaricomycetes</taxon>
        <taxon>Gloeophyllales</taxon>
        <taxon>Gloeophyllaceae</taxon>
        <taxon>Gloeophyllum</taxon>
    </lineage>
</organism>
<accession>S7Q925</accession>